<organism evidence="1 2">
    <name type="scientific">Candidatus Thiomargarita nelsonii</name>
    <dbReference type="NCBI Taxonomy" id="1003181"/>
    <lineage>
        <taxon>Bacteria</taxon>
        <taxon>Pseudomonadati</taxon>
        <taxon>Pseudomonadota</taxon>
        <taxon>Gammaproteobacteria</taxon>
        <taxon>Thiotrichales</taxon>
        <taxon>Thiotrichaceae</taxon>
        <taxon>Thiomargarita</taxon>
    </lineage>
</organism>
<proteinExistence type="predicted"/>
<gene>
    <name evidence="1" type="ORF">PN36_24835</name>
</gene>
<name>A0A0A6P9K0_9GAMM</name>
<evidence type="ECO:0000313" key="2">
    <source>
        <dbReference type="Proteomes" id="UP000030428"/>
    </source>
</evidence>
<sequence length="112" mass="12932">MKQVTQTELITRRRSLLEVLVLRFDPPSSLYRQIEQELLNFTDVALLKKLLAAAVQSEDMTAFQSIIDQCHYLSKGTWIAPTNCHVICKHPEPKSKKKILNPKKEYDNLPKP</sequence>
<protein>
    <submittedName>
        <fullName evidence="1">Uncharacterized protein</fullName>
    </submittedName>
</protein>
<dbReference type="Proteomes" id="UP000030428">
    <property type="component" value="Unassembled WGS sequence"/>
</dbReference>
<dbReference type="AlphaFoldDB" id="A0A0A6P9K0"/>
<comment type="caution">
    <text evidence="1">The sequence shown here is derived from an EMBL/GenBank/DDBJ whole genome shotgun (WGS) entry which is preliminary data.</text>
</comment>
<reference evidence="1 2" key="1">
    <citation type="journal article" date="2016" name="Front. Microbiol.">
        <title>Single-Cell (Meta-)Genomics of a Dimorphic Candidatus Thiomargarita nelsonii Reveals Genomic Plasticity.</title>
        <authorList>
            <person name="Flood B.E."/>
            <person name="Fliss P."/>
            <person name="Jones D.S."/>
            <person name="Dick G.J."/>
            <person name="Jain S."/>
            <person name="Kaster A.K."/>
            <person name="Winkel M."/>
            <person name="Mussmann M."/>
            <person name="Bailey J."/>
        </authorList>
    </citation>
    <scope>NUCLEOTIDE SEQUENCE [LARGE SCALE GENOMIC DNA]</scope>
    <source>
        <strain evidence="1">Hydrate Ridge</strain>
    </source>
</reference>
<accession>A0A0A6P9K0</accession>
<keyword evidence="2" id="KW-1185">Reference proteome</keyword>
<evidence type="ECO:0000313" key="1">
    <source>
        <dbReference type="EMBL" id="KHD07388.1"/>
    </source>
</evidence>
<dbReference type="EMBL" id="JSZA02000132">
    <property type="protein sequence ID" value="KHD07388.1"/>
    <property type="molecule type" value="Genomic_DNA"/>
</dbReference>